<sequence>MTALAPSAPFEAKLSRFLPSAAALTGLIVYLELLFAPQILNDGDTYWHIRAGEWMLAHGQILHVDVFTYTYAGRHWQTHEWLAEVVMALAYRVGGWGGVMALTAGCAAAAGAVVAGYLRRWLAPLPLTLALVLGLACLAPGLLARPHVYAFPLLAAWVVGLLRARDAHRAPSLWLLPLMVIWANVHGSFVLGLALIGPFALEALIEARARPWPTIRAWGLFGLAALAAAVVTPHGVSGLIFPFELMSLSTMPSIDEWRPFDFSTFQPMTVGLFVALFIGFWRGIQVPPIRLIVLLGLFFLALQHQRHAMVLGLLAPMLLAQPMSGHGQPKDSFQRSPLWVAGAVFALLAAFTGARLALPHERQDAISTPASALASVPAELAGRPVLNDFGFGGYLIWSGVKPFTDGRADMYGDAFMAAYDEAVSGDRPALEALLARYGVAWTIFHPNNPAVGVLDHLPGWRRHYADAHAVVHVRADARAMSLRGAVR</sequence>
<gene>
    <name evidence="2" type="ORF">ACFSC0_21050</name>
</gene>
<feature type="transmembrane region" description="Helical" evidence="1">
    <location>
        <begin position="338"/>
        <end position="358"/>
    </location>
</feature>
<organism evidence="2 3">
    <name type="scientific">Phenylobacterium terrae</name>
    <dbReference type="NCBI Taxonomy" id="2665495"/>
    <lineage>
        <taxon>Bacteria</taxon>
        <taxon>Pseudomonadati</taxon>
        <taxon>Pseudomonadota</taxon>
        <taxon>Alphaproteobacteria</taxon>
        <taxon>Caulobacterales</taxon>
        <taxon>Caulobacteraceae</taxon>
        <taxon>Phenylobacterium</taxon>
    </lineage>
</organism>
<feature type="transmembrane region" description="Helical" evidence="1">
    <location>
        <begin position="125"/>
        <end position="144"/>
    </location>
</feature>
<keyword evidence="1" id="KW-1133">Transmembrane helix</keyword>
<feature type="transmembrane region" description="Helical" evidence="1">
    <location>
        <begin position="263"/>
        <end position="284"/>
    </location>
</feature>
<evidence type="ECO:0000313" key="3">
    <source>
        <dbReference type="Proteomes" id="UP001597237"/>
    </source>
</evidence>
<keyword evidence="1" id="KW-0472">Membrane</keyword>
<proteinExistence type="predicted"/>
<comment type="caution">
    <text evidence="2">The sequence shown here is derived from an EMBL/GenBank/DDBJ whole genome shotgun (WGS) entry which is preliminary data.</text>
</comment>
<feature type="transmembrane region" description="Helical" evidence="1">
    <location>
        <begin position="21"/>
        <end position="40"/>
    </location>
</feature>
<protein>
    <recommendedName>
        <fullName evidence="4">Glycosyltransferase RgtA/B/C/D-like domain-containing protein</fullName>
    </recommendedName>
</protein>
<evidence type="ECO:0000313" key="2">
    <source>
        <dbReference type="EMBL" id="MFD1785894.1"/>
    </source>
</evidence>
<feature type="transmembrane region" description="Helical" evidence="1">
    <location>
        <begin position="96"/>
        <end position="118"/>
    </location>
</feature>
<feature type="transmembrane region" description="Helical" evidence="1">
    <location>
        <begin position="181"/>
        <end position="205"/>
    </location>
</feature>
<feature type="transmembrane region" description="Helical" evidence="1">
    <location>
        <begin position="217"/>
        <end position="243"/>
    </location>
</feature>
<evidence type="ECO:0008006" key="4">
    <source>
        <dbReference type="Google" id="ProtNLM"/>
    </source>
</evidence>
<dbReference type="RefSeq" id="WP_377283470.1">
    <property type="nucleotide sequence ID" value="NZ_JBHRSI010000009.1"/>
</dbReference>
<keyword evidence="1" id="KW-0812">Transmembrane</keyword>
<evidence type="ECO:0000256" key="1">
    <source>
        <dbReference type="SAM" id="Phobius"/>
    </source>
</evidence>
<dbReference type="Proteomes" id="UP001597237">
    <property type="component" value="Unassembled WGS sequence"/>
</dbReference>
<accession>A0ABW4N7L0</accession>
<keyword evidence="3" id="KW-1185">Reference proteome</keyword>
<reference evidence="3" key="1">
    <citation type="journal article" date="2019" name="Int. J. Syst. Evol. Microbiol.">
        <title>The Global Catalogue of Microorganisms (GCM) 10K type strain sequencing project: providing services to taxonomists for standard genome sequencing and annotation.</title>
        <authorList>
            <consortium name="The Broad Institute Genomics Platform"/>
            <consortium name="The Broad Institute Genome Sequencing Center for Infectious Disease"/>
            <person name="Wu L."/>
            <person name="Ma J."/>
        </authorList>
    </citation>
    <scope>NUCLEOTIDE SEQUENCE [LARGE SCALE GENOMIC DNA]</scope>
    <source>
        <strain evidence="3">DFY28</strain>
    </source>
</reference>
<name>A0ABW4N7L0_9CAUL</name>
<dbReference type="EMBL" id="JBHUEY010000012">
    <property type="protein sequence ID" value="MFD1785894.1"/>
    <property type="molecule type" value="Genomic_DNA"/>
</dbReference>
<feature type="transmembrane region" description="Helical" evidence="1">
    <location>
        <begin position="291"/>
        <end position="318"/>
    </location>
</feature>